<proteinExistence type="predicted"/>
<dbReference type="PROSITE" id="PS50181">
    <property type="entry name" value="FBOX"/>
    <property type="match status" value="1"/>
</dbReference>
<feature type="domain" description="F-box" evidence="1">
    <location>
        <begin position="5"/>
        <end position="45"/>
    </location>
</feature>
<name>A0A0K0G060_STRVS</name>
<reference evidence="3" key="2">
    <citation type="submission" date="2015-08" db="UniProtKB">
        <authorList>
            <consortium name="WormBaseParasite"/>
        </authorList>
    </citation>
    <scope>IDENTIFICATION</scope>
</reference>
<dbReference type="WBParaSite" id="SVE_1809200.1">
    <property type="protein sequence ID" value="SVE_1809200.1"/>
    <property type="gene ID" value="SVE_1809200"/>
</dbReference>
<dbReference type="InterPro" id="IPR036047">
    <property type="entry name" value="F-box-like_dom_sf"/>
</dbReference>
<dbReference type="InterPro" id="IPR001810">
    <property type="entry name" value="F-box_dom"/>
</dbReference>
<accession>A0A0K0G060</accession>
<evidence type="ECO:0000259" key="1">
    <source>
        <dbReference type="PROSITE" id="PS50181"/>
    </source>
</evidence>
<reference evidence="2" key="1">
    <citation type="submission" date="2014-07" db="EMBL/GenBank/DDBJ databases">
        <authorList>
            <person name="Martin A.A"/>
            <person name="De Silva N."/>
        </authorList>
    </citation>
    <scope>NUCLEOTIDE SEQUENCE</scope>
</reference>
<keyword evidence="2" id="KW-1185">Reference proteome</keyword>
<protein>
    <submittedName>
        <fullName evidence="3">F-box domain-containing protein</fullName>
    </submittedName>
</protein>
<evidence type="ECO:0000313" key="3">
    <source>
        <dbReference type="WBParaSite" id="SVE_1809200.1"/>
    </source>
</evidence>
<evidence type="ECO:0000313" key="2">
    <source>
        <dbReference type="Proteomes" id="UP000035680"/>
    </source>
</evidence>
<dbReference type="AlphaFoldDB" id="A0A0K0G060"/>
<dbReference type="SUPFAM" id="SSF81383">
    <property type="entry name" value="F-box domain"/>
    <property type="match status" value="1"/>
</dbReference>
<organism evidence="2 3">
    <name type="scientific">Strongyloides venezuelensis</name>
    <name type="common">Threadworm</name>
    <dbReference type="NCBI Taxonomy" id="75913"/>
    <lineage>
        <taxon>Eukaryota</taxon>
        <taxon>Metazoa</taxon>
        <taxon>Ecdysozoa</taxon>
        <taxon>Nematoda</taxon>
        <taxon>Chromadorea</taxon>
        <taxon>Rhabditida</taxon>
        <taxon>Tylenchina</taxon>
        <taxon>Panagrolaimomorpha</taxon>
        <taxon>Strongyloidoidea</taxon>
        <taxon>Strongyloididae</taxon>
        <taxon>Strongyloides</taxon>
    </lineage>
</organism>
<sequence length="250" mass="29431">MDELETNLLSLPDNFKLKIFKKLDWKTLKDLWFVCRDFCLLIENNIHSLSRPKVDSLEIFFNEYRQIRVGYDLKECESTWTFQTSKVKSDNCEYGNFLRNKNFSRINHLYLENVANVGFIRLYNINCSSEDFSRLDFSASLPNGVPNLEFLEFKIFTTKGLGIPYINNLLREQSLRKLRLYKENESSLVIQKTLKDILTNNSLLDYTDISNVVTTPLYVQITDHLFELELLNHGNRCGRKQYKLSFCTPC</sequence>
<dbReference type="Proteomes" id="UP000035680">
    <property type="component" value="Unassembled WGS sequence"/>
</dbReference>